<keyword evidence="3" id="KW-1185">Reference proteome</keyword>
<keyword evidence="1" id="KW-1133">Transmembrane helix</keyword>
<dbReference type="Proteomes" id="UP000306196">
    <property type="component" value="Unassembled WGS sequence"/>
</dbReference>
<gene>
    <name evidence="2" type="ORF">FEM03_15500</name>
</gene>
<accession>A0A5R8KBQ4</accession>
<comment type="caution">
    <text evidence="2">The sequence shown here is derived from an EMBL/GenBank/DDBJ whole genome shotgun (WGS) entry which is preliminary data.</text>
</comment>
<feature type="transmembrane region" description="Helical" evidence="1">
    <location>
        <begin position="77"/>
        <end position="96"/>
    </location>
</feature>
<keyword evidence="1" id="KW-0812">Transmembrane</keyword>
<organism evidence="2 3">
    <name type="scientific">Phragmitibacter flavus</name>
    <dbReference type="NCBI Taxonomy" id="2576071"/>
    <lineage>
        <taxon>Bacteria</taxon>
        <taxon>Pseudomonadati</taxon>
        <taxon>Verrucomicrobiota</taxon>
        <taxon>Verrucomicrobiia</taxon>
        <taxon>Verrucomicrobiales</taxon>
        <taxon>Verrucomicrobiaceae</taxon>
        <taxon>Phragmitibacter</taxon>
    </lineage>
</organism>
<dbReference type="Pfam" id="PF11067">
    <property type="entry name" value="DUF2868"/>
    <property type="match status" value="1"/>
</dbReference>
<feature type="transmembrane region" description="Helical" evidence="1">
    <location>
        <begin position="102"/>
        <end position="125"/>
    </location>
</feature>
<feature type="transmembrane region" description="Helical" evidence="1">
    <location>
        <begin position="258"/>
        <end position="279"/>
    </location>
</feature>
<dbReference type="InterPro" id="IPR021296">
    <property type="entry name" value="DUF2868"/>
</dbReference>
<proteinExistence type="predicted"/>
<dbReference type="RefSeq" id="WP_138087191.1">
    <property type="nucleotide sequence ID" value="NZ_VAUV01000011.1"/>
</dbReference>
<dbReference type="EMBL" id="VAUV01000011">
    <property type="protein sequence ID" value="TLD69731.1"/>
    <property type="molecule type" value="Genomic_DNA"/>
</dbReference>
<sequence>MWHQLLKTSHVRAVEETDRENHIWPQETRRAATQQTRNEFPNIALPKFLTERSRILLEKPSAKPVPPQLDLPRIPSWLGFNGWIAAIIVGWFLAALGQESEINLLALPLIGLLLWNGIVMLLSLISGGKSTAPDAVANYLIQRARAHQSPISTRFIELIQRPWLQRFTYRFRAWLHIAAALLALGSISGMYARGWSKEYRAVWESTLLNDQSATTFFNTLFQPASQLLNIPVPTSDIRAMRRGINLTARQPAAALPWIHLYAGTLALFIILPRGLLALLEWQRSRQAIARALQTEDWQNYATRLLALTDGSGSAVQILVHGFISTDRESQDRWRLIAHRQWPDMGHCQFEQVTVGNEVAFIESWNPPASSTVLLIFNLAAVPEIEIHRWLAESILEKWRTVKSHPSLIVALDDSALSKRWSSFGDYPQRLDQRRQNWSQILEGLPIEIVSDRNVHIQP</sequence>
<evidence type="ECO:0000313" key="2">
    <source>
        <dbReference type="EMBL" id="TLD69731.1"/>
    </source>
</evidence>
<protein>
    <submittedName>
        <fullName evidence="2">DUF2868 domain-containing protein</fullName>
    </submittedName>
</protein>
<name>A0A5R8KBQ4_9BACT</name>
<keyword evidence="1" id="KW-0472">Membrane</keyword>
<dbReference type="AlphaFoldDB" id="A0A5R8KBQ4"/>
<dbReference type="OrthoDB" id="179510at2"/>
<feature type="transmembrane region" description="Helical" evidence="1">
    <location>
        <begin position="173"/>
        <end position="192"/>
    </location>
</feature>
<evidence type="ECO:0000256" key="1">
    <source>
        <dbReference type="SAM" id="Phobius"/>
    </source>
</evidence>
<reference evidence="2 3" key="1">
    <citation type="submission" date="2019-05" db="EMBL/GenBank/DDBJ databases">
        <title>Verrucobacter flavum gen. nov., sp. nov. a new member of the family Verrucomicrobiaceae.</title>
        <authorList>
            <person name="Szuroczki S."/>
            <person name="Abbaszade G."/>
            <person name="Szabo A."/>
            <person name="Felfoldi T."/>
            <person name="Schumann P."/>
            <person name="Boka K."/>
            <person name="Keki Z."/>
            <person name="Toumi M."/>
            <person name="Toth E."/>
        </authorList>
    </citation>
    <scope>NUCLEOTIDE SEQUENCE [LARGE SCALE GENOMIC DNA]</scope>
    <source>
        <strain evidence="2 3">MG-N-17</strain>
    </source>
</reference>
<evidence type="ECO:0000313" key="3">
    <source>
        <dbReference type="Proteomes" id="UP000306196"/>
    </source>
</evidence>